<dbReference type="InterPro" id="IPR004839">
    <property type="entry name" value="Aminotransferase_I/II_large"/>
</dbReference>
<feature type="domain" description="Aminotransferase class I/classII large" evidence="9">
    <location>
        <begin position="8"/>
        <end position="140"/>
    </location>
</feature>
<evidence type="ECO:0000256" key="3">
    <source>
        <dbReference type="ARBA" id="ARBA00022576"/>
    </source>
</evidence>
<dbReference type="InterPro" id="IPR015421">
    <property type="entry name" value="PyrdxlP-dep_Trfase_major"/>
</dbReference>
<accession>A0AAW9ILB7</accession>
<evidence type="ECO:0000256" key="2">
    <source>
        <dbReference type="ARBA" id="ARBA00012748"/>
    </source>
</evidence>
<evidence type="ECO:0000256" key="8">
    <source>
        <dbReference type="ARBA" id="ARBA00047481"/>
    </source>
</evidence>
<feature type="non-terminal residue" evidence="10">
    <location>
        <position position="141"/>
    </location>
</feature>
<dbReference type="CDD" id="cd00609">
    <property type="entry name" value="AAT_like"/>
    <property type="match status" value="1"/>
</dbReference>
<evidence type="ECO:0000256" key="5">
    <source>
        <dbReference type="ARBA" id="ARBA00022679"/>
    </source>
</evidence>
<dbReference type="AlphaFoldDB" id="A0AAW9ILB7"/>
<evidence type="ECO:0000259" key="9">
    <source>
        <dbReference type="Pfam" id="PF00155"/>
    </source>
</evidence>
<proteinExistence type="predicted"/>
<keyword evidence="7" id="KW-0368">Histidine biosynthesis</keyword>
<dbReference type="GO" id="GO:0030170">
    <property type="term" value="F:pyridoxal phosphate binding"/>
    <property type="evidence" value="ECO:0007669"/>
    <property type="project" value="InterPro"/>
</dbReference>
<evidence type="ECO:0000256" key="7">
    <source>
        <dbReference type="ARBA" id="ARBA00023102"/>
    </source>
</evidence>
<evidence type="ECO:0000256" key="4">
    <source>
        <dbReference type="ARBA" id="ARBA00022605"/>
    </source>
</evidence>
<protein>
    <recommendedName>
        <fullName evidence="2">histidinol-phosphate transaminase</fullName>
        <ecNumber evidence="2">2.6.1.9</ecNumber>
    </recommendedName>
</protein>
<reference evidence="10" key="1">
    <citation type="submission" date="2019-11" db="EMBL/GenBank/DDBJ databases">
        <title>Characterization of Clostridium perfringens isolates from swine manure treated agricultural soils.</title>
        <authorList>
            <person name="Wushke S.T."/>
        </authorList>
    </citation>
    <scope>NUCLEOTIDE SEQUENCE</scope>
    <source>
        <strain evidence="10">X26</strain>
    </source>
</reference>
<dbReference type="EMBL" id="WNVC01001219">
    <property type="protein sequence ID" value="MDZ5001273.1"/>
    <property type="molecule type" value="Genomic_DNA"/>
</dbReference>
<dbReference type="Proteomes" id="UP001291306">
    <property type="component" value="Unassembled WGS sequence"/>
</dbReference>
<name>A0AAW9ILB7_CLOPF</name>
<dbReference type="Gene3D" id="3.40.640.10">
    <property type="entry name" value="Type I PLP-dependent aspartate aminotransferase-like (Major domain)"/>
    <property type="match status" value="1"/>
</dbReference>
<sequence length="141" mass="15952">MKDINPKLYPDVTNGLVREKIAQHFGVTKEEVVCSHGSDYLIKALTFGLVRGNNEVIMPEVAFPTYEIAAKIKECKYIKVPLKNYGIDLDTTLEKINENTRLIWISNPHNPTGTLLTDEEIIAFLKKVPSYVKVVLDEAYV</sequence>
<comment type="pathway">
    <text evidence="1">Amino-acid biosynthesis; L-histidine biosynthesis; L-histidine from 5-phospho-alpha-D-ribose 1-diphosphate: step 7/9.</text>
</comment>
<dbReference type="PANTHER" id="PTHR43643:SF6">
    <property type="entry name" value="HISTIDINOL-PHOSPHATE AMINOTRANSFERASE"/>
    <property type="match status" value="1"/>
</dbReference>
<dbReference type="SUPFAM" id="SSF53383">
    <property type="entry name" value="PLP-dependent transferases"/>
    <property type="match status" value="1"/>
</dbReference>
<dbReference type="PANTHER" id="PTHR43643">
    <property type="entry name" value="HISTIDINOL-PHOSPHATE AMINOTRANSFERASE 2"/>
    <property type="match status" value="1"/>
</dbReference>
<keyword evidence="3 10" id="KW-0032">Aminotransferase</keyword>
<keyword evidence="6" id="KW-0663">Pyridoxal phosphate</keyword>
<evidence type="ECO:0000256" key="1">
    <source>
        <dbReference type="ARBA" id="ARBA00005011"/>
    </source>
</evidence>
<comment type="catalytic activity">
    <reaction evidence="8">
        <text>L-histidinol phosphate + 2-oxoglutarate = 3-(imidazol-4-yl)-2-oxopropyl phosphate + L-glutamate</text>
        <dbReference type="Rhea" id="RHEA:23744"/>
        <dbReference type="ChEBI" id="CHEBI:16810"/>
        <dbReference type="ChEBI" id="CHEBI:29985"/>
        <dbReference type="ChEBI" id="CHEBI:57766"/>
        <dbReference type="ChEBI" id="CHEBI:57980"/>
        <dbReference type="EC" id="2.6.1.9"/>
    </reaction>
</comment>
<keyword evidence="5" id="KW-0808">Transferase</keyword>
<organism evidence="10 11">
    <name type="scientific">Clostridium perfringens</name>
    <dbReference type="NCBI Taxonomy" id="1502"/>
    <lineage>
        <taxon>Bacteria</taxon>
        <taxon>Bacillati</taxon>
        <taxon>Bacillota</taxon>
        <taxon>Clostridia</taxon>
        <taxon>Eubacteriales</taxon>
        <taxon>Clostridiaceae</taxon>
        <taxon>Clostridium</taxon>
    </lineage>
</organism>
<comment type="caution">
    <text evidence="10">The sequence shown here is derived from an EMBL/GenBank/DDBJ whole genome shotgun (WGS) entry which is preliminary data.</text>
</comment>
<evidence type="ECO:0000256" key="6">
    <source>
        <dbReference type="ARBA" id="ARBA00022898"/>
    </source>
</evidence>
<evidence type="ECO:0000313" key="10">
    <source>
        <dbReference type="EMBL" id="MDZ5001273.1"/>
    </source>
</evidence>
<dbReference type="EC" id="2.6.1.9" evidence="2"/>
<dbReference type="Pfam" id="PF00155">
    <property type="entry name" value="Aminotran_1_2"/>
    <property type="match status" value="1"/>
</dbReference>
<keyword evidence="4" id="KW-0028">Amino-acid biosynthesis</keyword>
<gene>
    <name evidence="10" type="ORF">GNF79_19900</name>
</gene>
<dbReference type="GO" id="GO:0000105">
    <property type="term" value="P:L-histidine biosynthetic process"/>
    <property type="evidence" value="ECO:0007669"/>
    <property type="project" value="UniProtKB-KW"/>
</dbReference>
<dbReference type="GO" id="GO:0004400">
    <property type="term" value="F:histidinol-phosphate transaminase activity"/>
    <property type="evidence" value="ECO:0007669"/>
    <property type="project" value="UniProtKB-EC"/>
</dbReference>
<dbReference type="InterPro" id="IPR050106">
    <property type="entry name" value="HistidinolP_aminotransfase"/>
</dbReference>
<evidence type="ECO:0000313" key="11">
    <source>
        <dbReference type="Proteomes" id="UP001291306"/>
    </source>
</evidence>
<dbReference type="InterPro" id="IPR015424">
    <property type="entry name" value="PyrdxlP-dep_Trfase"/>
</dbReference>